<proteinExistence type="predicted"/>
<protein>
    <submittedName>
        <fullName evidence="1">Uncharacterized protein</fullName>
    </submittedName>
</protein>
<reference evidence="1" key="1">
    <citation type="submission" date="2019-08" db="EMBL/GenBank/DDBJ databases">
        <authorList>
            <person name="Kucharzyk K."/>
            <person name="Murdoch R.W."/>
            <person name="Higgins S."/>
            <person name="Loffler F."/>
        </authorList>
    </citation>
    <scope>NUCLEOTIDE SEQUENCE</scope>
</reference>
<dbReference type="AlphaFoldDB" id="A0A645F9U4"/>
<dbReference type="EMBL" id="VSSQ01056475">
    <property type="protein sequence ID" value="MPN10332.1"/>
    <property type="molecule type" value="Genomic_DNA"/>
</dbReference>
<comment type="caution">
    <text evidence="1">The sequence shown here is derived from an EMBL/GenBank/DDBJ whole genome shotgun (WGS) entry which is preliminary data.</text>
</comment>
<accession>A0A645F9U4</accession>
<gene>
    <name evidence="1" type="ORF">SDC9_157627</name>
</gene>
<name>A0A645F9U4_9ZZZZ</name>
<evidence type="ECO:0000313" key="1">
    <source>
        <dbReference type="EMBL" id="MPN10332.1"/>
    </source>
</evidence>
<organism evidence="1">
    <name type="scientific">bioreactor metagenome</name>
    <dbReference type="NCBI Taxonomy" id="1076179"/>
    <lineage>
        <taxon>unclassified sequences</taxon>
        <taxon>metagenomes</taxon>
        <taxon>ecological metagenomes</taxon>
    </lineage>
</organism>
<sequence>MLEKEVLVAPLLETRVELLAKWRQRIVADLMEMHGIFFKAVDRRQIHATTKPAGLGLPLMPGRDHAHIHVHRGHQGIARVKYQRHAHGLKRRTRQLGPVLCGRRRQLRPAHMRETAACALEHAPALHDPGDAVALQLFARILVPGVCQKMRTALTFDRFQRLGDAGLQTHQVLTHLGRRQLISHRR</sequence>